<keyword evidence="2" id="KW-1185">Reference proteome</keyword>
<dbReference type="Proteomes" id="UP000835052">
    <property type="component" value="Unassembled WGS sequence"/>
</dbReference>
<accession>A0A8S1HRQ3</accession>
<name>A0A8S1HRQ3_9PELO</name>
<evidence type="ECO:0000313" key="1">
    <source>
        <dbReference type="EMBL" id="CAD6199369.1"/>
    </source>
</evidence>
<protein>
    <submittedName>
        <fullName evidence="1">Uncharacterized protein</fullName>
    </submittedName>
</protein>
<reference evidence="1" key="1">
    <citation type="submission" date="2020-10" db="EMBL/GenBank/DDBJ databases">
        <authorList>
            <person name="Kikuchi T."/>
        </authorList>
    </citation>
    <scope>NUCLEOTIDE SEQUENCE</scope>
    <source>
        <strain evidence="1">NKZ352</strain>
    </source>
</reference>
<comment type="caution">
    <text evidence="1">The sequence shown here is derived from an EMBL/GenBank/DDBJ whole genome shotgun (WGS) entry which is preliminary data.</text>
</comment>
<gene>
    <name evidence="1" type="ORF">CAUJ_LOCUS15272</name>
</gene>
<dbReference type="AlphaFoldDB" id="A0A8S1HRQ3"/>
<evidence type="ECO:0000313" key="2">
    <source>
        <dbReference type="Proteomes" id="UP000835052"/>
    </source>
</evidence>
<organism evidence="1 2">
    <name type="scientific">Caenorhabditis auriculariae</name>
    <dbReference type="NCBI Taxonomy" id="2777116"/>
    <lineage>
        <taxon>Eukaryota</taxon>
        <taxon>Metazoa</taxon>
        <taxon>Ecdysozoa</taxon>
        <taxon>Nematoda</taxon>
        <taxon>Chromadorea</taxon>
        <taxon>Rhabditida</taxon>
        <taxon>Rhabditina</taxon>
        <taxon>Rhabditomorpha</taxon>
        <taxon>Rhabditoidea</taxon>
        <taxon>Rhabditidae</taxon>
        <taxon>Peloderinae</taxon>
        <taxon>Caenorhabditis</taxon>
    </lineage>
</organism>
<dbReference type="EMBL" id="CAJGYM010000170">
    <property type="protein sequence ID" value="CAD6199369.1"/>
    <property type="molecule type" value="Genomic_DNA"/>
</dbReference>
<sequence>MSMTFRSLILLCHDLLSKRCPLHRSQDKKRLSEAFFMNAEIRAKELQQTLAAIRHETTMFCQEIAQLHALFERKHRLIETKPWPTTRAPNLHFQHMLGKH</sequence>
<proteinExistence type="predicted"/>